<organism evidence="6 7">
    <name type="scientific">Methylomonas koyamae</name>
    <dbReference type="NCBI Taxonomy" id="702114"/>
    <lineage>
        <taxon>Bacteria</taxon>
        <taxon>Pseudomonadati</taxon>
        <taxon>Pseudomonadota</taxon>
        <taxon>Gammaproteobacteria</taxon>
        <taxon>Methylococcales</taxon>
        <taxon>Methylococcaceae</taxon>
        <taxon>Methylomonas</taxon>
    </lineage>
</organism>
<keyword evidence="2" id="KW-0719">Serine esterase</keyword>
<dbReference type="GO" id="GO:0034338">
    <property type="term" value="F:short-chain carboxylesterase activity"/>
    <property type="evidence" value="ECO:0007669"/>
    <property type="project" value="TreeGrafter"/>
</dbReference>
<dbReference type="Gene3D" id="3.40.50.1820">
    <property type="entry name" value="alpha/beta hydrolase"/>
    <property type="match status" value="1"/>
</dbReference>
<dbReference type="AlphaFoldDB" id="A0A177NFM3"/>
<evidence type="ECO:0000256" key="4">
    <source>
        <dbReference type="PIRSR" id="PIRSR005211-1"/>
    </source>
</evidence>
<dbReference type="PANTHER" id="PTHR10794:SF94">
    <property type="entry name" value="ESTERASE YHET-RELATED"/>
    <property type="match status" value="1"/>
</dbReference>
<evidence type="ECO:0000313" key="7">
    <source>
        <dbReference type="Proteomes" id="UP000077857"/>
    </source>
</evidence>
<dbReference type="NCBIfam" id="NF008218">
    <property type="entry name" value="PRK10985.1"/>
    <property type="match status" value="1"/>
</dbReference>
<evidence type="ECO:0000256" key="1">
    <source>
        <dbReference type="ARBA" id="ARBA00010884"/>
    </source>
</evidence>
<keyword evidence="3 6" id="KW-0378">Hydrolase</keyword>
<dbReference type="Pfam" id="PF00561">
    <property type="entry name" value="Abhydrolase_1"/>
    <property type="match status" value="1"/>
</dbReference>
<feature type="domain" description="AB hydrolase-1" evidence="5">
    <location>
        <begin position="57"/>
        <end position="302"/>
    </location>
</feature>
<dbReference type="InterPro" id="IPR012020">
    <property type="entry name" value="ABHD4"/>
</dbReference>
<dbReference type="GO" id="GO:0047372">
    <property type="term" value="F:monoacylglycerol lipase activity"/>
    <property type="evidence" value="ECO:0007669"/>
    <property type="project" value="TreeGrafter"/>
</dbReference>
<feature type="active site" description="Charge relay system" evidence="4">
    <location>
        <position position="299"/>
    </location>
</feature>
<sequence length="328" mass="36896">MHNAFRPAWWLNGPHLQTIYPALLRRTAPPATIRRERLATPDGDFLDIDWCEDETKPLVILLHGLAGSSRSGYIAGLQHSLPSQGFASVALNFRGCSGEMNRLARCYHSGETEDIGFLLRELRRRFPKRPLAATGFSLGGNVLLKWLGEQGANADLFAAAAVSVPLVLSECADKLDRGFSRIYRDYLLRELKQYMQIKQRHLSAIGRNDQTDLIRQLGDLRPIRSFWQYDDRVVARLHGFADAADYYRRSSSRQFLEHIRVPTLLLQAKDDPFMTERVLPNPAELSAAVRLEISNGGGHVGFVGASEGRPAYWLETRIGEFLQAQLPA</sequence>
<evidence type="ECO:0000259" key="5">
    <source>
        <dbReference type="Pfam" id="PF00561"/>
    </source>
</evidence>
<accession>A0A177NFM3</accession>
<comment type="caution">
    <text evidence="6">The sequence shown here is derived from an EMBL/GenBank/DDBJ whole genome shotgun (WGS) entry which is preliminary data.</text>
</comment>
<dbReference type="InterPro" id="IPR050960">
    <property type="entry name" value="AB_hydrolase_4_sf"/>
</dbReference>
<feature type="active site" description="Charge relay system" evidence="4">
    <location>
        <position position="137"/>
    </location>
</feature>
<dbReference type="EMBL" id="LUUJ01000080">
    <property type="protein sequence ID" value="OAI15850.1"/>
    <property type="molecule type" value="Genomic_DNA"/>
</dbReference>
<proteinExistence type="inferred from homology"/>
<comment type="similarity">
    <text evidence="1">Belongs to the AB hydrolase superfamily. AB hydrolase 4 family.</text>
</comment>
<evidence type="ECO:0000256" key="3">
    <source>
        <dbReference type="ARBA" id="ARBA00022801"/>
    </source>
</evidence>
<dbReference type="Proteomes" id="UP000077857">
    <property type="component" value="Unassembled WGS sequence"/>
</dbReference>
<dbReference type="PROSITE" id="PS01133">
    <property type="entry name" value="UPF0017"/>
    <property type="match status" value="1"/>
</dbReference>
<evidence type="ECO:0000313" key="6">
    <source>
        <dbReference type="EMBL" id="OAI15850.1"/>
    </source>
</evidence>
<dbReference type="OrthoDB" id="332676at2"/>
<dbReference type="InterPro" id="IPR000952">
    <property type="entry name" value="AB_hydrolase_4_CS"/>
</dbReference>
<dbReference type="InterPro" id="IPR029058">
    <property type="entry name" value="AB_hydrolase_fold"/>
</dbReference>
<dbReference type="PANTHER" id="PTHR10794">
    <property type="entry name" value="ABHYDROLASE DOMAIN-CONTAINING PROTEIN"/>
    <property type="match status" value="1"/>
</dbReference>
<feature type="active site" description="Charge relay system" evidence="4">
    <location>
        <position position="271"/>
    </location>
</feature>
<dbReference type="RefSeq" id="WP_064040723.1">
    <property type="nucleotide sequence ID" value="NZ_LUUJ01000080.1"/>
</dbReference>
<dbReference type="InterPro" id="IPR000073">
    <property type="entry name" value="AB_hydrolase_1"/>
</dbReference>
<protein>
    <submittedName>
        <fullName evidence="6">Alpha/beta hydrolase</fullName>
    </submittedName>
</protein>
<name>A0A177NFM3_9GAMM</name>
<dbReference type="PIRSF" id="PIRSF005211">
    <property type="entry name" value="Ab_hydro_YheT"/>
    <property type="match status" value="1"/>
</dbReference>
<evidence type="ECO:0000256" key="2">
    <source>
        <dbReference type="ARBA" id="ARBA00022487"/>
    </source>
</evidence>
<dbReference type="SUPFAM" id="SSF53474">
    <property type="entry name" value="alpha/beta-Hydrolases"/>
    <property type="match status" value="1"/>
</dbReference>
<gene>
    <name evidence="6" type="ORF">A1507_13590</name>
</gene>
<reference evidence="6 7" key="1">
    <citation type="submission" date="2016-03" db="EMBL/GenBank/DDBJ databases">
        <authorList>
            <person name="Ploux O."/>
        </authorList>
    </citation>
    <scope>NUCLEOTIDE SEQUENCE [LARGE SCALE GENOMIC DNA]</scope>
    <source>
        <strain evidence="6 7">R-45378</strain>
    </source>
</reference>